<protein>
    <recommendedName>
        <fullName evidence="19">Beta-glucosidase cel3A</fullName>
        <ecNumber evidence="5">3.2.1.21</ecNumber>
    </recommendedName>
    <alternativeName>
        <fullName evidence="16">Beta-D-glucoside glucohydrolase G</fullName>
    </alternativeName>
    <alternativeName>
        <fullName evidence="20">Beta-D-glucoside glucohydrolase cel3A</fullName>
    </alternativeName>
    <alternativeName>
        <fullName evidence="17">Cellobiase G</fullName>
    </alternativeName>
    <alternativeName>
        <fullName evidence="22">Cellobiase cel3A</fullName>
    </alternativeName>
    <alternativeName>
        <fullName evidence="18">Gentiobiase G</fullName>
    </alternativeName>
    <alternativeName>
        <fullName evidence="21">Gentiobiase cel3A</fullName>
    </alternativeName>
    <alternativeName>
        <fullName evidence="15">Probable beta-glucosidase G</fullName>
    </alternativeName>
</protein>
<dbReference type="PANTHER" id="PTHR42715:SF12">
    <property type="entry name" value="BETA-GLUCOSIDASE G-RELATED"/>
    <property type="match status" value="1"/>
</dbReference>
<feature type="signal peptide" evidence="23">
    <location>
        <begin position="1"/>
        <end position="20"/>
    </location>
</feature>
<evidence type="ECO:0000313" key="25">
    <source>
        <dbReference type="EMBL" id="KAJ4390831.1"/>
    </source>
</evidence>
<dbReference type="InterPro" id="IPR036962">
    <property type="entry name" value="Glyco_hydro_3_N_sf"/>
</dbReference>
<dbReference type="Pfam" id="PF14310">
    <property type="entry name" value="Fn3-like"/>
    <property type="match status" value="1"/>
</dbReference>
<evidence type="ECO:0000256" key="5">
    <source>
        <dbReference type="ARBA" id="ARBA00012744"/>
    </source>
</evidence>
<keyword evidence="6" id="KW-0964">Secreted</keyword>
<evidence type="ECO:0000256" key="7">
    <source>
        <dbReference type="ARBA" id="ARBA00022729"/>
    </source>
</evidence>
<evidence type="ECO:0000256" key="2">
    <source>
        <dbReference type="ARBA" id="ARBA00004613"/>
    </source>
</evidence>
<evidence type="ECO:0000256" key="11">
    <source>
        <dbReference type="ARBA" id="ARBA00023277"/>
    </source>
</evidence>
<evidence type="ECO:0000259" key="24">
    <source>
        <dbReference type="SMART" id="SM01217"/>
    </source>
</evidence>
<evidence type="ECO:0000256" key="22">
    <source>
        <dbReference type="ARBA" id="ARBA00083611"/>
    </source>
</evidence>
<dbReference type="InterPro" id="IPR017853">
    <property type="entry name" value="GH"/>
</dbReference>
<dbReference type="InterPro" id="IPR002772">
    <property type="entry name" value="Glyco_hydro_3_C"/>
</dbReference>
<evidence type="ECO:0000256" key="10">
    <source>
        <dbReference type="ARBA" id="ARBA00023180"/>
    </source>
</evidence>
<dbReference type="SUPFAM" id="SSF52279">
    <property type="entry name" value="Beta-D-glucan exohydrolase, C-terminal domain"/>
    <property type="match status" value="1"/>
</dbReference>
<comment type="caution">
    <text evidence="25">The sequence shown here is derived from an EMBL/GenBank/DDBJ whole genome shotgun (WGS) entry which is preliminary data.</text>
</comment>
<keyword evidence="10" id="KW-0325">Glycoprotein</keyword>
<accession>A0A9W9CX71</accession>
<evidence type="ECO:0000256" key="19">
    <source>
        <dbReference type="ARBA" id="ARBA00070030"/>
    </source>
</evidence>
<evidence type="ECO:0000256" key="21">
    <source>
        <dbReference type="ARBA" id="ARBA00083231"/>
    </source>
</evidence>
<keyword evidence="9" id="KW-0136">Cellulose degradation</keyword>
<comment type="function">
    <text evidence="14">Beta-glucosidases are one of a number of cellulolytic enzymes involved in the degradation of cellulosic biomass. Catalyzes the last step releasing glucose from the inhibitory cellobiose.</text>
</comment>
<evidence type="ECO:0000256" key="3">
    <source>
        <dbReference type="ARBA" id="ARBA00004987"/>
    </source>
</evidence>
<organism evidence="25 26">
    <name type="scientific">Gnomoniopsis smithogilvyi</name>
    <dbReference type="NCBI Taxonomy" id="1191159"/>
    <lineage>
        <taxon>Eukaryota</taxon>
        <taxon>Fungi</taxon>
        <taxon>Dikarya</taxon>
        <taxon>Ascomycota</taxon>
        <taxon>Pezizomycotina</taxon>
        <taxon>Sordariomycetes</taxon>
        <taxon>Sordariomycetidae</taxon>
        <taxon>Diaporthales</taxon>
        <taxon>Gnomoniaceae</taxon>
        <taxon>Gnomoniopsis</taxon>
    </lineage>
</organism>
<comment type="subcellular location">
    <subcellularLocation>
        <location evidence="2">Secreted</location>
    </subcellularLocation>
</comment>
<dbReference type="EC" id="3.2.1.21" evidence="5"/>
<evidence type="ECO:0000256" key="17">
    <source>
        <dbReference type="ARBA" id="ARBA00041601"/>
    </source>
</evidence>
<dbReference type="GO" id="GO:0005576">
    <property type="term" value="C:extracellular region"/>
    <property type="evidence" value="ECO:0007669"/>
    <property type="project" value="UniProtKB-SubCell"/>
</dbReference>
<feature type="domain" description="Fibronectin type III-like" evidence="24">
    <location>
        <begin position="724"/>
        <end position="795"/>
    </location>
</feature>
<dbReference type="GO" id="GO:0008422">
    <property type="term" value="F:beta-glucosidase activity"/>
    <property type="evidence" value="ECO:0007669"/>
    <property type="project" value="UniProtKB-EC"/>
</dbReference>
<dbReference type="InterPro" id="IPR036881">
    <property type="entry name" value="Glyco_hydro_3_C_sf"/>
</dbReference>
<evidence type="ECO:0000256" key="14">
    <source>
        <dbReference type="ARBA" id="ARBA00024983"/>
    </source>
</evidence>
<dbReference type="GO" id="GO:0030245">
    <property type="term" value="P:cellulose catabolic process"/>
    <property type="evidence" value="ECO:0007669"/>
    <property type="project" value="UniProtKB-KW"/>
</dbReference>
<dbReference type="AlphaFoldDB" id="A0A9W9CX71"/>
<evidence type="ECO:0000256" key="23">
    <source>
        <dbReference type="SAM" id="SignalP"/>
    </source>
</evidence>
<dbReference type="Pfam" id="PF01915">
    <property type="entry name" value="Glyco_hydro_3_C"/>
    <property type="match status" value="1"/>
</dbReference>
<evidence type="ECO:0000256" key="4">
    <source>
        <dbReference type="ARBA" id="ARBA00005336"/>
    </source>
</evidence>
<dbReference type="FunFam" id="2.60.40.10:FF:000757">
    <property type="entry name" value="Beta-glucosidase G"/>
    <property type="match status" value="1"/>
</dbReference>
<dbReference type="InterPro" id="IPR001764">
    <property type="entry name" value="Glyco_hydro_3_N"/>
</dbReference>
<evidence type="ECO:0000256" key="18">
    <source>
        <dbReference type="ARBA" id="ARBA00041808"/>
    </source>
</evidence>
<keyword evidence="13" id="KW-0624">Polysaccharide degradation</keyword>
<dbReference type="PRINTS" id="PR00133">
    <property type="entry name" value="GLHYDRLASE3"/>
</dbReference>
<dbReference type="Gene3D" id="2.60.40.10">
    <property type="entry name" value="Immunoglobulins"/>
    <property type="match status" value="1"/>
</dbReference>
<gene>
    <name evidence="25" type="ORF">N0V93_004430</name>
</gene>
<name>A0A9W9CX71_9PEZI</name>
<keyword evidence="8" id="KW-0378">Hydrolase</keyword>
<evidence type="ECO:0000256" key="20">
    <source>
        <dbReference type="ARBA" id="ARBA00078013"/>
    </source>
</evidence>
<dbReference type="InterPro" id="IPR050288">
    <property type="entry name" value="Cellulose_deg_GH3"/>
</dbReference>
<keyword evidence="26" id="KW-1185">Reference proteome</keyword>
<dbReference type="PANTHER" id="PTHR42715">
    <property type="entry name" value="BETA-GLUCOSIDASE"/>
    <property type="match status" value="1"/>
</dbReference>
<evidence type="ECO:0000256" key="6">
    <source>
        <dbReference type="ARBA" id="ARBA00022525"/>
    </source>
</evidence>
<feature type="chain" id="PRO_5040769434" description="Beta-glucosidase cel3A" evidence="23">
    <location>
        <begin position="21"/>
        <end position="809"/>
    </location>
</feature>
<keyword evidence="7 23" id="KW-0732">Signal</keyword>
<dbReference type="Gene3D" id="3.20.20.300">
    <property type="entry name" value="Glycoside hydrolase, family 3, N-terminal domain"/>
    <property type="match status" value="1"/>
</dbReference>
<evidence type="ECO:0000256" key="16">
    <source>
        <dbReference type="ARBA" id="ARBA00041276"/>
    </source>
</evidence>
<dbReference type="Gene3D" id="3.40.50.1700">
    <property type="entry name" value="Glycoside hydrolase family 3 C-terminal domain"/>
    <property type="match status" value="1"/>
</dbReference>
<sequence length="809" mass="86321">MASTAKSLLVSALLLPAVKGDTFSHVQPLDTVILDQYGSSEPVYPSPNITGVGGWEDALAKAQAFVAELTLEEKANMVTGTPGPCVGNIIAIERLGFPGLCLQDGPLAIRVASYASVFSAGVSAAASWDKALMYERGYAMGEEFRGKGAHIYLGPVSGPLGRSGYAGRNWEGFAADPYLTGVAMEETITAMQDVGVQACAKHFIAYEQETQRNPTYPYTSDPSLSNTEVTQESVSSNVDDRTLHELYLWPFANAVHAKVSSIMCAYNRVNGSYACQNSKIQNGLLKEELGFQGYVMSDWGGTHSGVASIEAGLDMDMPGNVGQYGMAFDSGSFFGGNVTSAVSNGTLDVGRLDDMITRIMTPYYFHGQDSGYPEVDPAGGQLNTFSPPSTWRETFNLTGEWNVDVRANHSALIRKHGAAGTVLLKNTNGALPLKAPKNIALFGNDAGAPTQGMYTNGAADFGNQYVGGGSGTGRATLIVDPLTAITARAQQDNAMVQFFLNNTLVITSEMPDLWIPAMPDVCLVFVKSYAEEGADRTTLDLDWDGSDMVTSVAKYCNNTVVVSHSSGINILPFADNPNVTAILAAHYPGEQSGNSLVDLLYGVENPSGHLPYTIAKNSSDYNAPPTTAVLTNGTDDWQAWFDEGLEIDYRYFDAKNISVQYEFGFGLSYTTFELADISVEALGANFSAAPAAQAAQPGGNPALWETLYNVTVSVSNTGAVDGAAVPQLYITFPSSTPAGTPPNQLRGFDKIMLAAGETQTSSFELMRRDISYWDVVAQDWLIPSGDFTINVGFSSRDFKVATTIAPVSA</sequence>
<evidence type="ECO:0000256" key="9">
    <source>
        <dbReference type="ARBA" id="ARBA00023001"/>
    </source>
</evidence>
<evidence type="ECO:0000256" key="1">
    <source>
        <dbReference type="ARBA" id="ARBA00000448"/>
    </source>
</evidence>
<evidence type="ECO:0000256" key="8">
    <source>
        <dbReference type="ARBA" id="ARBA00022801"/>
    </source>
</evidence>
<dbReference type="Proteomes" id="UP001140453">
    <property type="component" value="Unassembled WGS sequence"/>
</dbReference>
<evidence type="ECO:0000256" key="12">
    <source>
        <dbReference type="ARBA" id="ARBA00023295"/>
    </source>
</evidence>
<dbReference type="InterPro" id="IPR013783">
    <property type="entry name" value="Ig-like_fold"/>
</dbReference>
<dbReference type="SUPFAM" id="SSF51445">
    <property type="entry name" value="(Trans)glycosidases"/>
    <property type="match status" value="1"/>
</dbReference>
<dbReference type="InterPro" id="IPR026891">
    <property type="entry name" value="Fn3-like"/>
</dbReference>
<comment type="similarity">
    <text evidence="4">Belongs to the glycosyl hydrolase 3 family.</text>
</comment>
<dbReference type="OrthoDB" id="416222at2759"/>
<dbReference type="EMBL" id="JAPEVB010000003">
    <property type="protein sequence ID" value="KAJ4390831.1"/>
    <property type="molecule type" value="Genomic_DNA"/>
</dbReference>
<reference evidence="25" key="1">
    <citation type="submission" date="2022-10" db="EMBL/GenBank/DDBJ databases">
        <title>Tapping the CABI collections for fungal endophytes: first genome assemblies for Collariella, Neodidymelliopsis, Ascochyta clinopodiicola, Didymella pomorum, Didymosphaeria variabile, Neocosmospora piperis and Neocucurbitaria cava.</title>
        <authorList>
            <person name="Hill R."/>
        </authorList>
    </citation>
    <scope>NUCLEOTIDE SEQUENCE</scope>
    <source>
        <strain evidence="25">IMI 355082</strain>
    </source>
</reference>
<comment type="pathway">
    <text evidence="3">Glycan metabolism; cellulose degradation.</text>
</comment>
<dbReference type="FunFam" id="3.20.20.300:FF:000002">
    <property type="entry name" value="Probable beta-glucosidase"/>
    <property type="match status" value="1"/>
</dbReference>
<comment type="catalytic activity">
    <reaction evidence="1">
        <text>Hydrolysis of terminal, non-reducing beta-D-glucosyl residues with release of beta-D-glucose.</text>
        <dbReference type="EC" id="3.2.1.21"/>
    </reaction>
</comment>
<proteinExistence type="inferred from homology"/>
<dbReference type="Pfam" id="PF00933">
    <property type="entry name" value="Glyco_hydro_3"/>
    <property type="match status" value="1"/>
</dbReference>
<evidence type="ECO:0000313" key="26">
    <source>
        <dbReference type="Proteomes" id="UP001140453"/>
    </source>
</evidence>
<keyword evidence="12" id="KW-0326">Glycosidase</keyword>
<dbReference type="SMART" id="SM01217">
    <property type="entry name" value="Fn3_like"/>
    <property type="match status" value="1"/>
</dbReference>
<evidence type="ECO:0000256" key="15">
    <source>
        <dbReference type="ARBA" id="ARBA00039579"/>
    </source>
</evidence>
<evidence type="ECO:0000256" key="13">
    <source>
        <dbReference type="ARBA" id="ARBA00023326"/>
    </source>
</evidence>
<keyword evidence="11" id="KW-0119">Carbohydrate metabolism</keyword>